<dbReference type="EMBL" id="CALNXI010002735">
    <property type="protein sequence ID" value="CAH3190364.1"/>
    <property type="molecule type" value="Genomic_DNA"/>
</dbReference>
<feature type="domain" description="Glycoside hydrolase family 29 N-terminal" evidence="9">
    <location>
        <begin position="433"/>
        <end position="778"/>
    </location>
</feature>
<dbReference type="InterPro" id="IPR017853">
    <property type="entry name" value="GH"/>
</dbReference>
<feature type="compositionally biased region" description="Basic and acidic residues" evidence="7">
    <location>
        <begin position="31"/>
        <end position="70"/>
    </location>
</feature>
<feature type="compositionally biased region" description="Polar residues" evidence="7">
    <location>
        <begin position="155"/>
        <end position="165"/>
    </location>
</feature>
<feature type="chain" id="PRO_5046259142" description="alpha-L-fucosidase" evidence="8">
    <location>
        <begin position="23"/>
        <end position="880"/>
    </location>
</feature>
<keyword evidence="4 8" id="KW-0732">Signal</keyword>
<feature type="signal peptide" evidence="8">
    <location>
        <begin position="1"/>
        <end position="22"/>
    </location>
</feature>
<evidence type="ECO:0000256" key="3">
    <source>
        <dbReference type="ARBA" id="ARBA00012662"/>
    </source>
</evidence>
<dbReference type="EC" id="3.2.1.51" evidence="3"/>
<dbReference type="InterPro" id="IPR000933">
    <property type="entry name" value="Glyco_hydro_29"/>
</dbReference>
<evidence type="ECO:0000256" key="6">
    <source>
        <dbReference type="ARBA" id="ARBA00023295"/>
    </source>
</evidence>
<dbReference type="SMART" id="SM00812">
    <property type="entry name" value="Alpha_L_fucos"/>
    <property type="match status" value="1"/>
</dbReference>
<dbReference type="Proteomes" id="UP001159427">
    <property type="component" value="Unassembled WGS sequence"/>
</dbReference>
<reference evidence="11 12" key="1">
    <citation type="submission" date="2022-05" db="EMBL/GenBank/DDBJ databases">
        <authorList>
            <consortium name="Genoscope - CEA"/>
            <person name="William W."/>
        </authorList>
    </citation>
    <scope>NUCLEOTIDE SEQUENCE [LARGE SCALE GENOMIC DNA]</scope>
</reference>
<dbReference type="PRINTS" id="PR00741">
    <property type="entry name" value="GLHYDRLASE29"/>
</dbReference>
<feature type="compositionally biased region" description="Basic and acidic residues" evidence="7">
    <location>
        <begin position="251"/>
        <end position="260"/>
    </location>
</feature>
<protein>
    <recommendedName>
        <fullName evidence="3">alpha-L-fucosidase</fullName>
        <ecNumber evidence="3">3.2.1.51</ecNumber>
    </recommendedName>
</protein>
<keyword evidence="12" id="KW-1185">Reference proteome</keyword>
<feature type="region of interest" description="Disordered" evidence="7">
    <location>
        <begin position="27"/>
        <end position="70"/>
    </location>
</feature>
<keyword evidence="5" id="KW-0378">Hydrolase</keyword>
<feature type="compositionally biased region" description="Polar residues" evidence="7">
    <location>
        <begin position="100"/>
        <end position="109"/>
    </location>
</feature>
<evidence type="ECO:0000313" key="11">
    <source>
        <dbReference type="EMBL" id="CAH3190364.1"/>
    </source>
</evidence>
<dbReference type="Pfam" id="PF16757">
    <property type="entry name" value="Fucosidase_C"/>
    <property type="match status" value="1"/>
</dbReference>
<accession>A0ABN8SFR5</accession>
<feature type="compositionally biased region" description="Basic residues" evidence="7">
    <location>
        <begin position="168"/>
        <end position="189"/>
    </location>
</feature>
<feature type="region of interest" description="Disordered" evidence="7">
    <location>
        <begin position="100"/>
        <end position="290"/>
    </location>
</feature>
<evidence type="ECO:0000256" key="8">
    <source>
        <dbReference type="SAM" id="SignalP"/>
    </source>
</evidence>
<proteinExistence type="inferred from homology"/>
<dbReference type="InterPro" id="IPR016286">
    <property type="entry name" value="FUC_metazoa-typ"/>
</dbReference>
<comment type="function">
    <text evidence="1">Alpha-L-fucosidase is responsible for hydrolyzing the alpha-1,6-linked fucose joined to the reducing-end N-acetylglucosamine of the carbohydrate moieties of glycoproteins.</text>
</comment>
<keyword evidence="6" id="KW-0326">Glycosidase</keyword>
<feature type="compositionally biased region" description="Basic and acidic residues" evidence="7">
    <location>
        <begin position="190"/>
        <end position="204"/>
    </location>
</feature>
<feature type="domain" description="Alpha-L-fucosidase C-terminal" evidence="10">
    <location>
        <begin position="789"/>
        <end position="876"/>
    </location>
</feature>
<dbReference type="InterPro" id="IPR013780">
    <property type="entry name" value="Glyco_hydro_b"/>
</dbReference>
<feature type="compositionally biased region" description="Basic residues" evidence="7">
    <location>
        <begin position="412"/>
        <end position="432"/>
    </location>
</feature>
<evidence type="ECO:0000259" key="9">
    <source>
        <dbReference type="Pfam" id="PF01120"/>
    </source>
</evidence>
<evidence type="ECO:0000256" key="4">
    <source>
        <dbReference type="ARBA" id="ARBA00022729"/>
    </source>
</evidence>
<dbReference type="Gene3D" id="2.60.40.1180">
    <property type="entry name" value="Golgi alpha-mannosidase II"/>
    <property type="match status" value="1"/>
</dbReference>
<dbReference type="Gene3D" id="3.20.20.80">
    <property type="entry name" value="Glycosidases"/>
    <property type="match status" value="1"/>
</dbReference>
<feature type="compositionally biased region" description="Basic residues" evidence="7">
    <location>
        <begin position="320"/>
        <end position="341"/>
    </location>
</feature>
<dbReference type="Pfam" id="PF01120">
    <property type="entry name" value="Alpha_L_fucos"/>
    <property type="match status" value="1"/>
</dbReference>
<dbReference type="PANTHER" id="PTHR10030:SF37">
    <property type="entry name" value="ALPHA-L-FUCOSIDASE-RELATED"/>
    <property type="match status" value="1"/>
</dbReference>
<gene>
    <name evidence="11" type="ORF">PEVE_00020387</name>
</gene>
<dbReference type="InterPro" id="IPR057739">
    <property type="entry name" value="Glyco_hydro_29_N"/>
</dbReference>
<dbReference type="InterPro" id="IPR031919">
    <property type="entry name" value="Fucosidase_C"/>
</dbReference>
<evidence type="ECO:0000256" key="7">
    <source>
        <dbReference type="SAM" id="MobiDB-lite"/>
    </source>
</evidence>
<evidence type="ECO:0000256" key="5">
    <source>
        <dbReference type="ARBA" id="ARBA00022801"/>
    </source>
</evidence>
<feature type="compositionally biased region" description="Basic and acidic residues" evidence="7">
    <location>
        <begin position="138"/>
        <end position="154"/>
    </location>
</feature>
<name>A0ABN8SFR5_9CNID</name>
<evidence type="ECO:0000259" key="10">
    <source>
        <dbReference type="Pfam" id="PF16757"/>
    </source>
</evidence>
<sequence>MIREFVALVCFILASVILCSSGDPRIHTSHGKQEETHDGSRHPVSSDHKSHSRTNEEQTNDHKSGTLSKEKDSVLNFERVLFDREELKNYVLDYLRTHGFAQNPTTSPKKSLDHKQKSAGRHSGPRDKLESPQSRFGGKREQNHHSAPEDEKYFSRNSESGNQNRAGGHSKRHKKSKSLGTRKRSHGRHGTREKENDALYKEKYAAGSGLSTKERRGHHQTSIGKSYMYPGTKKERMTNTDINQNNLKHVSRSDKHDDQRRKNKISKIQASSSSLEHRGHYKSRKSLNNRKSNKRDFIAILPAQSFKLEGFDVQPVHQSKLSHKKHKRKSDKMLKHVKSKKYKSEQHSEEEERVAKDKSGLNSKSHANKNEIKAQRHGAGLRSSASYKRSRYSHRKQSESSAQAKRKDYLPQKHHSRENKKISARKRKKTSRHRDAQNKKFSPSWKSLDKRKIPSWYDDAKFGIFVHWGLYSVPSFGTMNSEWFWYKWKGRRQWQKYLNFTRKNHPSEFSYNEFAPYFTAEFFNATQWAELVARSGARYFVFTSKHHEGFTNWNSSVAWNWNSVDIGPHRNIVDELAKAFRNLCNPEVKFGLYYSLYEWFNPHYLRDKANGFKTDEYIKSVMNPQLYDLVNTFKPDYLWTDGEWEANDTYWKSTEFLAWLFNESPVKDKVVVNDRWGKGCRCRHGGVCTGADRYNPGKLQKRKWENAMTIDRLSWGFRRDANLNDYFSIEELIKELVSTVSCGGNLLMNVGPASDGTISPIFQERLTQMGDWLKVNGDAIYKTRPWRAQNDSVSGNVWYTAKGEHVFAISLSWPRSGKLELGDPIATPRTSVKMLGTKTSLSWIPKHKSKKAGLVIHVPAIPVSNLPCLWAWVFKLSHVK</sequence>
<feature type="compositionally biased region" description="Basic residues" evidence="7">
    <location>
        <begin position="279"/>
        <end position="290"/>
    </location>
</feature>
<comment type="similarity">
    <text evidence="2">Belongs to the glycosyl hydrolase 29 family.</text>
</comment>
<evidence type="ECO:0000256" key="2">
    <source>
        <dbReference type="ARBA" id="ARBA00007951"/>
    </source>
</evidence>
<dbReference type="PANTHER" id="PTHR10030">
    <property type="entry name" value="ALPHA-L-FUCOSIDASE"/>
    <property type="match status" value="1"/>
</dbReference>
<feature type="region of interest" description="Disordered" evidence="7">
    <location>
        <begin position="317"/>
        <end position="446"/>
    </location>
</feature>
<comment type="caution">
    <text evidence="11">The sequence shown here is derived from an EMBL/GenBank/DDBJ whole genome shotgun (WGS) entry which is preliminary data.</text>
</comment>
<evidence type="ECO:0000313" key="12">
    <source>
        <dbReference type="Proteomes" id="UP001159427"/>
    </source>
</evidence>
<organism evidence="11 12">
    <name type="scientific">Porites evermanni</name>
    <dbReference type="NCBI Taxonomy" id="104178"/>
    <lineage>
        <taxon>Eukaryota</taxon>
        <taxon>Metazoa</taxon>
        <taxon>Cnidaria</taxon>
        <taxon>Anthozoa</taxon>
        <taxon>Hexacorallia</taxon>
        <taxon>Scleractinia</taxon>
        <taxon>Fungiina</taxon>
        <taxon>Poritidae</taxon>
        <taxon>Porites</taxon>
    </lineage>
</organism>
<evidence type="ECO:0000256" key="1">
    <source>
        <dbReference type="ARBA" id="ARBA00004071"/>
    </source>
</evidence>
<feature type="compositionally biased region" description="Polar residues" evidence="7">
    <location>
        <begin position="239"/>
        <end position="248"/>
    </location>
</feature>
<dbReference type="SUPFAM" id="SSF51445">
    <property type="entry name" value="(Trans)glycosidases"/>
    <property type="match status" value="1"/>
</dbReference>